<feature type="region of interest" description="Disordered" evidence="5">
    <location>
        <begin position="165"/>
        <end position="186"/>
    </location>
</feature>
<dbReference type="GO" id="GO:0005886">
    <property type="term" value="C:plasma membrane"/>
    <property type="evidence" value="ECO:0007669"/>
    <property type="project" value="TreeGrafter"/>
</dbReference>
<keyword evidence="4 6" id="KW-0472">Membrane</keyword>
<dbReference type="EMBL" id="FWFV01000002">
    <property type="protein sequence ID" value="SLN26206.1"/>
    <property type="molecule type" value="Genomic_DNA"/>
</dbReference>
<organism evidence="8 9">
    <name type="scientific">Palleronia marisminoris</name>
    <dbReference type="NCBI Taxonomy" id="315423"/>
    <lineage>
        <taxon>Bacteria</taxon>
        <taxon>Pseudomonadati</taxon>
        <taxon>Pseudomonadota</taxon>
        <taxon>Alphaproteobacteria</taxon>
        <taxon>Rhodobacterales</taxon>
        <taxon>Roseobacteraceae</taxon>
        <taxon>Palleronia</taxon>
    </lineage>
</organism>
<evidence type="ECO:0000313" key="9">
    <source>
        <dbReference type="Proteomes" id="UP000193870"/>
    </source>
</evidence>
<gene>
    <name evidence="8" type="primary">yrbG_2</name>
    <name evidence="8" type="ORF">PAM7066_01012</name>
</gene>
<dbReference type="OrthoDB" id="153124at2"/>
<dbReference type="GO" id="GO:0006874">
    <property type="term" value="P:intracellular calcium ion homeostasis"/>
    <property type="evidence" value="ECO:0007669"/>
    <property type="project" value="TreeGrafter"/>
</dbReference>
<dbReference type="STRING" id="315423.SAMN04488020_102269"/>
<dbReference type="PANTHER" id="PTHR10846:SF8">
    <property type="entry name" value="INNER MEMBRANE PROTEIN YRBG"/>
    <property type="match status" value="1"/>
</dbReference>
<sequence length="344" mass="35845">MWTDLPTVALICGFLVAALVIFFSGLRMTSVADRLADRTGLGEAIVGGVLLGAATSLSGIIVSITAALDGRASLAFSNAVGGIAAQTVFLAVADMFYRRINLEHAAADLANVLQGLVLMVLLTIPFLAMTSPDVTIWAIHPLSLVIPLVYAGGLVASRSARETPMWKPVETSDTDEDTPDEEDAESAATSTARLAAIFGGLMLLMGTSGWVIAKTSSVLSDRMELSETLVGVLATAVVTSLPELVTTVAAVRRGALQLAVGGIIGGNTFDTLFLMASDVAYRDGSLYHAAGMGDFFWIATALLMTSVLLGGLILRQRQGPGKIGGESLLILLIYAGAVLTQIFI</sequence>
<keyword evidence="9" id="KW-1185">Reference proteome</keyword>
<evidence type="ECO:0000256" key="2">
    <source>
        <dbReference type="ARBA" id="ARBA00022692"/>
    </source>
</evidence>
<evidence type="ECO:0000256" key="3">
    <source>
        <dbReference type="ARBA" id="ARBA00022989"/>
    </source>
</evidence>
<keyword evidence="3 6" id="KW-1133">Transmembrane helix</keyword>
<evidence type="ECO:0000259" key="7">
    <source>
        <dbReference type="Pfam" id="PF01699"/>
    </source>
</evidence>
<feature type="compositionally biased region" description="Acidic residues" evidence="5">
    <location>
        <begin position="172"/>
        <end position="185"/>
    </location>
</feature>
<reference evidence="8 9" key="1">
    <citation type="submission" date="2017-03" db="EMBL/GenBank/DDBJ databases">
        <authorList>
            <person name="Afonso C.L."/>
            <person name="Miller P.J."/>
            <person name="Scott M.A."/>
            <person name="Spackman E."/>
            <person name="Goraichik I."/>
            <person name="Dimitrov K.M."/>
            <person name="Suarez D.L."/>
            <person name="Swayne D.E."/>
        </authorList>
    </citation>
    <scope>NUCLEOTIDE SEQUENCE [LARGE SCALE GENOMIC DNA]</scope>
    <source>
        <strain evidence="8 9">CECT 7066</strain>
    </source>
</reference>
<feature type="transmembrane region" description="Helical" evidence="6">
    <location>
        <begin position="74"/>
        <end position="97"/>
    </location>
</feature>
<feature type="transmembrane region" description="Helical" evidence="6">
    <location>
        <begin position="258"/>
        <end position="275"/>
    </location>
</feature>
<feature type="transmembrane region" description="Helical" evidence="6">
    <location>
        <begin position="44"/>
        <end position="68"/>
    </location>
</feature>
<dbReference type="GO" id="GO:0008273">
    <property type="term" value="F:calcium, potassium:sodium antiporter activity"/>
    <property type="evidence" value="ECO:0007669"/>
    <property type="project" value="TreeGrafter"/>
</dbReference>
<dbReference type="InterPro" id="IPR004481">
    <property type="entry name" value="K/Na/Ca-exchanger"/>
</dbReference>
<dbReference type="GO" id="GO:0005262">
    <property type="term" value="F:calcium channel activity"/>
    <property type="evidence" value="ECO:0007669"/>
    <property type="project" value="TreeGrafter"/>
</dbReference>
<dbReference type="InterPro" id="IPR004837">
    <property type="entry name" value="NaCa_Exmemb"/>
</dbReference>
<dbReference type="Proteomes" id="UP000193870">
    <property type="component" value="Unassembled WGS sequence"/>
</dbReference>
<dbReference type="PANTHER" id="PTHR10846">
    <property type="entry name" value="SODIUM/POTASSIUM/CALCIUM EXCHANGER"/>
    <property type="match status" value="1"/>
</dbReference>
<accession>A0A1Y5RZJ8</accession>
<evidence type="ECO:0000256" key="6">
    <source>
        <dbReference type="SAM" id="Phobius"/>
    </source>
</evidence>
<feature type="transmembrane region" description="Helical" evidence="6">
    <location>
        <begin position="109"/>
        <end position="128"/>
    </location>
</feature>
<feature type="transmembrane region" description="Helical" evidence="6">
    <location>
        <begin position="6"/>
        <end position="23"/>
    </location>
</feature>
<keyword evidence="2 6" id="KW-0812">Transmembrane</keyword>
<feature type="domain" description="Sodium/calcium exchanger membrane region" evidence="7">
    <location>
        <begin position="196"/>
        <end position="343"/>
    </location>
</feature>
<evidence type="ECO:0000313" key="8">
    <source>
        <dbReference type="EMBL" id="SLN26206.1"/>
    </source>
</evidence>
<evidence type="ECO:0000256" key="5">
    <source>
        <dbReference type="SAM" id="MobiDB-lite"/>
    </source>
</evidence>
<feature type="transmembrane region" description="Helical" evidence="6">
    <location>
        <begin position="326"/>
        <end position="343"/>
    </location>
</feature>
<feature type="transmembrane region" description="Helical" evidence="6">
    <location>
        <begin position="194"/>
        <end position="213"/>
    </location>
</feature>
<evidence type="ECO:0000256" key="1">
    <source>
        <dbReference type="ARBA" id="ARBA00004141"/>
    </source>
</evidence>
<dbReference type="AlphaFoldDB" id="A0A1Y5RZJ8"/>
<feature type="transmembrane region" description="Helical" evidence="6">
    <location>
        <begin position="295"/>
        <end position="314"/>
    </location>
</feature>
<feature type="domain" description="Sodium/calcium exchanger membrane region" evidence="7">
    <location>
        <begin position="11"/>
        <end position="127"/>
    </location>
</feature>
<evidence type="ECO:0000256" key="4">
    <source>
        <dbReference type="ARBA" id="ARBA00023136"/>
    </source>
</evidence>
<feature type="transmembrane region" description="Helical" evidence="6">
    <location>
        <begin position="228"/>
        <end position="251"/>
    </location>
</feature>
<name>A0A1Y5RZJ8_9RHOB</name>
<proteinExistence type="predicted"/>
<dbReference type="RefSeq" id="WP_085853034.1">
    <property type="nucleotide sequence ID" value="NZ_FOPF01000002.1"/>
</dbReference>
<comment type="subcellular location">
    <subcellularLocation>
        <location evidence="1">Membrane</location>
        <topology evidence="1">Multi-pass membrane protein</topology>
    </subcellularLocation>
</comment>
<feature type="transmembrane region" description="Helical" evidence="6">
    <location>
        <begin position="134"/>
        <end position="157"/>
    </location>
</feature>
<dbReference type="InterPro" id="IPR044880">
    <property type="entry name" value="NCX_ion-bd_dom_sf"/>
</dbReference>
<dbReference type="Pfam" id="PF01699">
    <property type="entry name" value="Na_Ca_ex"/>
    <property type="match status" value="2"/>
</dbReference>
<dbReference type="Gene3D" id="1.20.1420.30">
    <property type="entry name" value="NCX, central ion-binding region"/>
    <property type="match status" value="2"/>
</dbReference>
<protein>
    <submittedName>
        <fullName evidence="8">Inner membrane protein YrbG</fullName>
    </submittedName>
</protein>